<gene>
    <name evidence="2" type="ORF">QEH52_12650</name>
</gene>
<keyword evidence="3" id="KW-1185">Reference proteome</keyword>
<evidence type="ECO:0000313" key="3">
    <source>
        <dbReference type="Proteomes" id="UP001225316"/>
    </source>
</evidence>
<sequence length="296" mass="32638">MKLVNQIFNAALMGLLLVSSIANAASAVPYLSDSSLKLEVGDYSLEISKEAAWTINTLTYQGEEILMDTGAHQTVLKMKKKEGVPAKYEFIGTKHGGEIIESLTLEVDGVVYPFRQPLEAPAGDIYKFTKVSRYGPVRGTWTVILSEQGLEELADFEEVGDTSEVNYAYVYMHCWNPKMLTWSAILKDGGLEEGNFLGNVVEKGIRDDITGIALFSEKTGVGAVLAYPQVFPGVSNNKSFLKYRPSKYNKLYLMVNASRLVSESYSCKVKGFVADSTDEWKPMAMDLIAGAYPAME</sequence>
<reference evidence="2 3" key="1">
    <citation type="submission" date="2023-04" db="EMBL/GenBank/DDBJ databases">
        <title>A novel bacteria isolated from coastal sediment.</title>
        <authorList>
            <person name="Liu X.-J."/>
            <person name="Du Z.-J."/>
        </authorList>
    </citation>
    <scope>NUCLEOTIDE SEQUENCE [LARGE SCALE GENOMIC DNA]</scope>
    <source>
        <strain evidence="2 3">SDUM461003</strain>
    </source>
</reference>
<dbReference type="Proteomes" id="UP001225316">
    <property type="component" value="Unassembled WGS sequence"/>
</dbReference>
<comment type="caution">
    <text evidence="2">The sequence shown here is derived from an EMBL/GenBank/DDBJ whole genome shotgun (WGS) entry which is preliminary data.</text>
</comment>
<feature type="signal peptide" evidence="1">
    <location>
        <begin position="1"/>
        <end position="24"/>
    </location>
</feature>
<proteinExistence type="predicted"/>
<name>A0ABU1AW34_9BACT</name>
<evidence type="ECO:0000313" key="2">
    <source>
        <dbReference type="EMBL" id="MDQ8208366.1"/>
    </source>
</evidence>
<evidence type="ECO:0000256" key="1">
    <source>
        <dbReference type="SAM" id="SignalP"/>
    </source>
</evidence>
<keyword evidence="1" id="KW-0732">Signal</keyword>
<feature type="chain" id="PRO_5046588937" description="Peptidase A2 domain-containing protein" evidence="1">
    <location>
        <begin position="25"/>
        <end position="296"/>
    </location>
</feature>
<organism evidence="2 3">
    <name type="scientific">Thalassobacterium maritimum</name>
    <dbReference type="NCBI Taxonomy" id="3041265"/>
    <lineage>
        <taxon>Bacteria</taxon>
        <taxon>Pseudomonadati</taxon>
        <taxon>Verrucomicrobiota</taxon>
        <taxon>Opitutia</taxon>
        <taxon>Puniceicoccales</taxon>
        <taxon>Coraliomargaritaceae</taxon>
        <taxon>Thalassobacterium</taxon>
    </lineage>
</organism>
<evidence type="ECO:0008006" key="4">
    <source>
        <dbReference type="Google" id="ProtNLM"/>
    </source>
</evidence>
<dbReference type="RefSeq" id="WP_308950915.1">
    <property type="nucleotide sequence ID" value="NZ_JARXHW010000029.1"/>
</dbReference>
<protein>
    <recommendedName>
        <fullName evidence="4">Peptidase A2 domain-containing protein</fullName>
    </recommendedName>
</protein>
<accession>A0ABU1AW34</accession>
<dbReference type="EMBL" id="JARXHW010000029">
    <property type="protein sequence ID" value="MDQ8208366.1"/>
    <property type="molecule type" value="Genomic_DNA"/>
</dbReference>